<evidence type="ECO:0000256" key="1">
    <source>
        <dbReference type="ARBA" id="ARBA00006139"/>
    </source>
</evidence>
<dbReference type="UniPathway" id="UPA00665"/>
<evidence type="ECO:0000256" key="2">
    <source>
        <dbReference type="ARBA" id="ARBA00022475"/>
    </source>
</evidence>
<reference evidence="12 13" key="1">
    <citation type="journal article" date="2014" name="Genome Announc.">
        <title>Genome Sequence of a Promising Hydrogen-Producing Facultative Anaerobic Bacterium, Brevundimonas naejangsanensis Strain B1.</title>
        <authorList>
            <person name="Su H."/>
            <person name="Zhang T."/>
            <person name="Bao M."/>
            <person name="Jiang Y."/>
            <person name="Wang Y."/>
            <person name="Tan T."/>
        </authorList>
    </citation>
    <scope>NUCLEOTIDE SEQUENCE [LARGE SCALE GENOMIC DNA]</scope>
    <source>
        <strain evidence="12 13">B1</strain>
    </source>
</reference>
<keyword evidence="6 9" id="KW-0378">Hydrolase</keyword>
<dbReference type="InterPro" id="IPR001872">
    <property type="entry name" value="Peptidase_A8"/>
</dbReference>
<keyword evidence="8 9" id="KW-0472">Membrane</keyword>
<name>A0A172Y6J3_9CAUL</name>
<keyword evidence="13" id="KW-1185">Reference proteome</keyword>
<keyword evidence="2 9" id="KW-1003">Cell membrane</keyword>
<feature type="active site" evidence="9">
    <location>
        <position position="150"/>
    </location>
</feature>
<evidence type="ECO:0000256" key="6">
    <source>
        <dbReference type="ARBA" id="ARBA00022801"/>
    </source>
</evidence>
<comment type="pathway">
    <text evidence="9">Protein modification; lipoprotein biosynthesis (signal peptide cleavage).</text>
</comment>
<dbReference type="PANTHER" id="PTHR33695">
    <property type="entry name" value="LIPOPROTEIN SIGNAL PEPTIDASE"/>
    <property type="match status" value="1"/>
</dbReference>
<dbReference type="PROSITE" id="PS00855">
    <property type="entry name" value="SPASE_II"/>
    <property type="match status" value="1"/>
</dbReference>
<keyword evidence="5 9" id="KW-0064">Aspartyl protease</keyword>
<dbReference type="AlphaFoldDB" id="A0A172Y6J3"/>
<dbReference type="RefSeq" id="WP_025978368.1">
    <property type="nucleotide sequence ID" value="NZ_CP015614.1"/>
</dbReference>
<sequence length="180" mass="19063">MKISRLAISRLALGAYGIALAVIILDQLTKAWVLGAIDAAHISHIPDGYRIAEVAPPVFNLTYVLNTGVSFGLFGGGAGRWILSIFSVVVAGLLAWWATRANRRLLVAAIGLVMGGAVGNVIDRIRFGGVVDFLDFSGTGLFPWIFNVADSGITVGVVLLILDSFLSERRTTVGAAHEKS</sequence>
<evidence type="ECO:0000256" key="9">
    <source>
        <dbReference type="HAMAP-Rule" id="MF_00161"/>
    </source>
</evidence>
<dbReference type="KEGG" id="bne:DA69_08865"/>
<dbReference type="Proteomes" id="UP000077603">
    <property type="component" value="Chromosome"/>
</dbReference>
<keyword evidence="4 9" id="KW-0812">Transmembrane</keyword>
<dbReference type="GO" id="GO:0006508">
    <property type="term" value="P:proteolysis"/>
    <property type="evidence" value="ECO:0007669"/>
    <property type="project" value="UniProtKB-KW"/>
</dbReference>
<feature type="active site" evidence="9">
    <location>
        <position position="132"/>
    </location>
</feature>
<dbReference type="PRINTS" id="PR00781">
    <property type="entry name" value="LIPOSIGPTASE"/>
</dbReference>
<evidence type="ECO:0000256" key="3">
    <source>
        <dbReference type="ARBA" id="ARBA00022670"/>
    </source>
</evidence>
<dbReference type="HAMAP" id="MF_00161">
    <property type="entry name" value="LspA"/>
    <property type="match status" value="1"/>
</dbReference>
<keyword evidence="3 9" id="KW-0645">Protease</keyword>
<dbReference type="EC" id="3.4.23.36" evidence="9"/>
<dbReference type="GO" id="GO:0004190">
    <property type="term" value="F:aspartic-type endopeptidase activity"/>
    <property type="evidence" value="ECO:0007669"/>
    <property type="project" value="UniProtKB-UniRule"/>
</dbReference>
<evidence type="ECO:0000256" key="10">
    <source>
        <dbReference type="RuleBase" id="RU000594"/>
    </source>
</evidence>
<dbReference type="EMBL" id="CP015614">
    <property type="protein sequence ID" value="ANF54844.1"/>
    <property type="molecule type" value="Genomic_DNA"/>
</dbReference>
<accession>A0A172Y6J3</accession>
<organism evidence="12 13">
    <name type="scientific">Brevundimonas naejangsanensis</name>
    <dbReference type="NCBI Taxonomy" id="588932"/>
    <lineage>
        <taxon>Bacteria</taxon>
        <taxon>Pseudomonadati</taxon>
        <taxon>Pseudomonadota</taxon>
        <taxon>Alphaproteobacteria</taxon>
        <taxon>Caulobacterales</taxon>
        <taxon>Caulobacteraceae</taxon>
        <taxon>Brevundimonas</taxon>
    </lineage>
</organism>
<dbReference type="OrthoDB" id="9810259at2"/>
<evidence type="ECO:0000256" key="4">
    <source>
        <dbReference type="ARBA" id="ARBA00022692"/>
    </source>
</evidence>
<gene>
    <name evidence="9" type="primary">lspA</name>
    <name evidence="12" type="ORF">DA69_08865</name>
</gene>
<comment type="catalytic activity">
    <reaction evidence="9 10">
        <text>Release of signal peptides from bacterial membrane prolipoproteins. Hydrolyzes -Xaa-Yaa-Zaa-|-(S,diacylglyceryl)Cys-, in which Xaa is hydrophobic (preferably Leu), and Yaa (Ala or Ser) and Zaa (Gly or Ala) have small, neutral side chains.</text>
        <dbReference type="EC" id="3.4.23.36"/>
    </reaction>
</comment>
<comment type="function">
    <text evidence="9 10">This protein specifically catalyzes the removal of signal peptides from prolipoproteins.</text>
</comment>
<evidence type="ECO:0000256" key="8">
    <source>
        <dbReference type="ARBA" id="ARBA00023136"/>
    </source>
</evidence>
<dbReference type="NCBIfam" id="TIGR00077">
    <property type="entry name" value="lspA"/>
    <property type="match status" value="1"/>
</dbReference>
<comment type="similarity">
    <text evidence="1 9 11">Belongs to the peptidase A8 family.</text>
</comment>
<dbReference type="STRING" id="588932.DA69_08865"/>
<evidence type="ECO:0000256" key="7">
    <source>
        <dbReference type="ARBA" id="ARBA00022989"/>
    </source>
</evidence>
<dbReference type="PANTHER" id="PTHR33695:SF1">
    <property type="entry name" value="LIPOPROTEIN SIGNAL PEPTIDASE"/>
    <property type="match status" value="1"/>
</dbReference>
<evidence type="ECO:0000256" key="5">
    <source>
        <dbReference type="ARBA" id="ARBA00022750"/>
    </source>
</evidence>
<proteinExistence type="inferred from homology"/>
<dbReference type="eggNOG" id="COG0597">
    <property type="taxonomic scope" value="Bacteria"/>
</dbReference>
<evidence type="ECO:0000256" key="11">
    <source>
        <dbReference type="RuleBase" id="RU004181"/>
    </source>
</evidence>
<comment type="subcellular location">
    <subcellularLocation>
        <location evidence="9">Cell membrane</location>
        <topology evidence="9">Multi-pass membrane protein</topology>
    </subcellularLocation>
</comment>
<dbReference type="Pfam" id="PF01252">
    <property type="entry name" value="Peptidase_A8"/>
    <property type="match status" value="1"/>
</dbReference>
<keyword evidence="7 9" id="KW-1133">Transmembrane helix</keyword>
<protein>
    <recommendedName>
        <fullName evidence="9">Lipoprotein signal peptidase</fullName>
        <ecNumber evidence="9">3.4.23.36</ecNumber>
    </recommendedName>
    <alternativeName>
        <fullName evidence="9">Prolipoprotein signal peptidase</fullName>
    </alternativeName>
    <alternativeName>
        <fullName evidence="9">Signal peptidase II</fullName>
        <shortName evidence="9">SPase II</shortName>
    </alternativeName>
</protein>
<evidence type="ECO:0000313" key="13">
    <source>
        <dbReference type="Proteomes" id="UP000077603"/>
    </source>
</evidence>
<dbReference type="GO" id="GO:0005886">
    <property type="term" value="C:plasma membrane"/>
    <property type="evidence" value="ECO:0007669"/>
    <property type="project" value="UniProtKB-SubCell"/>
</dbReference>
<evidence type="ECO:0000313" key="12">
    <source>
        <dbReference type="EMBL" id="ANF54844.1"/>
    </source>
</evidence>